<reference evidence="8 9" key="1">
    <citation type="journal article" date="2016" name="Int. J. Syst. Evol. Microbiol.">
        <title>Nocardioides albidus sp. nov., an actinobacterium isolated from garden soil.</title>
        <authorList>
            <person name="Singh H."/>
            <person name="Du J."/>
            <person name="Trinh H."/>
            <person name="Won K."/>
            <person name="Yang J.E."/>
            <person name="Yin C."/>
            <person name="Kook M."/>
            <person name="Yi T.H."/>
        </authorList>
    </citation>
    <scope>NUCLEOTIDE SEQUENCE [LARGE SCALE GENOMIC DNA]</scope>
    <source>
        <strain evidence="8 9">CCTCC AB 2015297</strain>
    </source>
</reference>
<dbReference type="InterPro" id="IPR000792">
    <property type="entry name" value="Tscrpt_reg_LuxR_C"/>
</dbReference>
<evidence type="ECO:0000256" key="2">
    <source>
        <dbReference type="ARBA" id="ARBA00023015"/>
    </source>
</evidence>
<dbReference type="PANTHER" id="PTHR43214:SF24">
    <property type="entry name" value="TRANSCRIPTIONAL REGULATORY PROTEIN NARL-RELATED"/>
    <property type="match status" value="1"/>
</dbReference>
<dbReference type="InterPro" id="IPR011006">
    <property type="entry name" value="CheY-like_superfamily"/>
</dbReference>
<comment type="caution">
    <text evidence="8">The sequence shown here is derived from an EMBL/GenBank/DDBJ whole genome shotgun (WGS) entry which is preliminary data.</text>
</comment>
<dbReference type="PROSITE" id="PS50043">
    <property type="entry name" value="HTH_LUXR_2"/>
    <property type="match status" value="1"/>
</dbReference>
<dbReference type="PROSITE" id="PS00622">
    <property type="entry name" value="HTH_LUXR_1"/>
    <property type="match status" value="1"/>
</dbReference>
<feature type="modified residue" description="4-aspartylphosphate" evidence="5">
    <location>
        <position position="57"/>
    </location>
</feature>
<evidence type="ECO:0000256" key="3">
    <source>
        <dbReference type="ARBA" id="ARBA00023125"/>
    </source>
</evidence>
<dbReference type="Pfam" id="PF00196">
    <property type="entry name" value="GerE"/>
    <property type="match status" value="1"/>
</dbReference>
<dbReference type="GO" id="GO:0006355">
    <property type="term" value="P:regulation of DNA-templated transcription"/>
    <property type="evidence" value="ECO:0007669"/>
    <property type="project" value="InterPro"/>
</dbReference>
<evidence type="ECO:0000259" key="7">
    <source>
        <dbReference type="PROSITE" id="PS50110"/>
    </source>
</evidence>
<gene>
    <name evidence="8" type="ORF">FHP29_16745</name>
</gene>
<dbReference type="InterPro" id="IPR016032">
    <property type="entry name" value="Sig_transdc_resp-reg_C-effctor"/>
</dbReference>
<dbReference type="Pfam" id="PF00072">
    <property type="entry name" value="Response_reg"/>
    <property type="match status" value="1"/>
</dbReference>
<feature type="domain" description="Response regulatory" evidence="7">
    <location>
        <begin position="6"/>
        <end position="122"/>
    </location>
</feature>
<dbReference type="InterPro" id="IPR058245">
    <property type="entry name" value="NreC/VraR/RcsB-like_REC"/>
</dbReference>
<dbReference type="AlphaFoldDB" id="A0A5C4VNN5"/>
<keyword evidence="3" id="KW-0238">DNA-binding</keyword>
<dbReference type="Gene3D" id="3.40.50.2300">
    <property type="match status" value="1"/>
</dbReference>
<evidence type="ECO:0000256" key="1">
    <source>
        <dbReference type="ARBA" id="ARBA00022553"/>
    </source>
</evidence>
<dbReference type="PRINTS" id="PR00038">
    <property type="entry name" value="HTHLUXR"/>
</dbReference>
<keyword evidence="9" id="KW-1185">Reference proteome</keyword>
<protein>
    <submittedName>
        <fullName evidence="8">Response regulator transcription factor</fullName>
    </submittedName>
</protein>
<feature type="domain" description="HTH luxR-type" evidence="6">
    <location>
        <begin position="152"/>
        <end position="217"/>
    </location>
</feature>
<evidence type="ECO:0000313" key="8">
    <source>
        <dbReference type="EMBL" id="TNM37470.1"/>
    </source>
</evidence>
<dbReference type="EMBL" id="VDMP01000026">
    <property type="protein sequence ID" value="TNM37470.1"/>
    <property type="molecule type" value="Genomic_DNA"/>
</dbReference>
<dbReference type="CDD" id="cd17535">
    <property type="entry name" value="REC_NarL-like"/>
    <property type="match status" value="1"/>
</dbReference>
<dbReference type="SUPFAM" id="SSF52172">
    <property type="entry name" value="CheY-like"/>
    <property type="match status" value="1"/>
</dbReference>
<evidence type="ECO:0000259" key="6">
    <source>
        <dbReference type="PROSITE" id="PS50043"/>
    </source>
</evidence>
<dbReference type="SMART" id="SM00421">
    <property type="entry name" value="HTH_LUXR"/>
    <property type="match status" value="1"/>
</dbReference>
<dbReference type="PANTHER" id="PTHR43214">
    <property type="entry name" value="TWO-COMPONENT RESPONSE REGULATOR"/>
    <property type="match status" value="1"/>
</dbReference>
<evidence type="ECO:0000313" key="9">
    <source>
        <dbReference type="Proteomes" id="UP000313231"/>
    </source>
</evidence>
<dbReference type="SMART" id="SM00448">
    <property type="entry name" value="REC"/>
    <property type="match status" value="1"/>
</dbReference>
<keyword evidence="1 5" id="KW-0597">Phosphoprotein</keyword>
<dbReference type="SUPFAM" id="SSF46894">
    <property type="entry name" value="C-terminal effector domain of the bipartite response regulators"/>
    <property type="match status" value="1"/>
</dbReference>
<dbReference type="GO" id="GO:0000160">
    <property type="term" value="P:phosphorelay signal transduction system"/>
    <property type="evidence" value="ECO:0007669"/>
    <property type="project" value="InterPro"/>
</dbReference>
<dbReference type="CDD" id="cd06170">
    <property type="entry name" value="LuxR_C_like"/>
    <property type="match status" value="1"/>
</dbReference>
<name>A0A5C4VNN5_9ACTN</name>
<sequence>MTDQIRVLVVDDDPLVRSALTLMLGGQADIAVVGEAADGRAGIALARELRPDVVLMDIRMPVLDGLAATRILHADPQPPRVIVLTTFDADDYVVGALAAGADGFLLKDTAPPDIVAALRKVADGDPMLSPSVTRTLIERVRSDTGDSRAADARRRLDRLTERELEVAEAVGRGLSNAEIAAELHLSVPTVKGHVSRLFEKLGTTNRVQIALTIRDAAEERGRG</sequence>
<keyword evidence="2" id="KW-0805">Transcription regulation</keyword>
<dbReference type="GO" id="GO:0003677">
    <property type="term" value="F:DNA binding"/>
    <property type="evidence" value="ECO:0007669"/>
    <property type="project" value="UniProtKB-KW"/>
</dbReference>
<dbReference type="InterPro" id="IPR001789">
    <property type="entry name" value="Sig_transdc_resp-reg_receiver"/>
</dbReference>
<dbReference type="RefSeq" id="WP_139624017.1">
    <property type="nucleotide sequence ID" value="NZ_VDMP01000026.1"/>
</dbReference>
<dbReference type="OrthoDB" id="9808843at2"/>
<dbReference type="PROSITE" id="PS50110">
    <property type="entry name" value="RESPONSE_REGULATORY"/>
    <property type="match status" value="1"/>
</dbReference>
<organism evidence="8 9">
    <name type="scientific">Nocardioides albidus</name>
    <dbReference type="NCBI Taxonomy" id="1517589"/>
    <lineage>
        <taxon>Bacteria</taxon>
        <taxon>Bacillati</taxon>
        <taxon>Actinomycetota</taxon>
        <taxon>Actinomycetes</taxon>
        <taxon>Propionibacteriales</taxon>
        <taxon>Nocardioidaceae</taxon>
        <taxon>Nocardioides</taxon>
    </lineage>
</organism>
<proteinExistence type="predicted"/>
<dbReference type="Proteomes" id="UP000313231">
    <property type="component" value="Unassembled WGS sequence"/>
</dbReference>
<accession>A0A5C4VNN5</accession>
<evidence type="ECO:0000256" key="4">
    <source>
        <dbReference type="ARBA" id="ARBA00023163"/>
    </source>
</evidence>
<keyword evidence="4" id="KW-0804">Transcription</keyword>
<evidence type="ECO:0000256" key="5">
    <source>
        <dbReference type="PROSITE-ProRule" id="PRU00169"/>
    </source>
</evidence>
<dbReference type="InterPro" id="IPR039420">
    <property type="entry name" value="WalR-like"/>
</dbReference>